<feature type="compositionally biased region" description="Low complexity" evidence="3">
    <location>
        <begin position="61"/>
        <end position="74"/>
    </location>
</feature>
<organism evidence="5 6">
    <name type="scientific">Corynebacterium xerosis</name>
    <dbReference type="NCBI Taxonomy" id="1725"/>
    <lineage>
        <taxon>Bacteria</taxon>
        <taxon>Bacillati</taxon>
        <taxon>Actinomycetota</taxon>
        <taxon>Actinomycetes</taxon>
        <taxon>Mycobacteriales</taxon>
        <taxon>Corynebacteriaceae</taxon>
        <taxon>Corynebacterium</taxon>
    </lineage>
</organism>
<protein>
    <submittedName>
        <fullName evidence="5">Lipoprotein LpqH</fullName>
    </submittedName>
</protein>
<keyword evidence="5" id="KW-0449">Lipoprotein</keyword>
<evidence type="ECO:0000256" key="2">
    <source>
        <dbReference type="ARBA" id="ARBA00023136"/>
    </source>
</evidence>
<feature type="chain" id="PRO_5043758280" evidence="4">
    <location>
        <begin position="34"/>
        <end position="194"/>
    </location>
</feature>
<dbReference type="InterPro" id="IPR008691">
    <property type="entry name" value="LpqH"/>
</dbReference>
<sequence>MTTMKRTTKMKLRNRTAALLAIPALTLAMTACSDNEDTTVVTDAPEDTKISEAISGDDDGATTTTDGDATTTTTQAPLGQDAAVVQVGGNDVDGQFTPVRCTIDNDDNDLDIEIGADDSDTGQVDIDINDPEGTPVLESLDIDTANMDIEIDDDNAANAVVERDGDKWLITGTGKYDDEDRTDEVRVEVICPTG</sequence>
<dbReference type="EMBL" id="JABAGA010000004">
    <property type="protein sequence ID" value="NMF09527.1"/>
    <property type="molecule type" value="Genomic_DNA"/>
</dbReference>
<evidence type="ECO:0000256" key="3">
    <source>
        <dbReference type="SAM" id="MobiDB-lite"/>
    </source>
</evidence>
<dbReference type="Proteomes" id="UP000589552">
    <property type="component" value="Unassembled WGS sequence"/>
</dbReference>
<proteinExistence type="predicted"/>
<evidence type="ECO:0000313" key="6">
    <source>
        <dbReference type="Proteomes" id="UP000589552"/>
    </source>
</evidence>
<dbReference type="GeneID" id="95320510"/>
<reference evidence="5 6" key="1">
    <citation type="submission" date="2020-04" db="EMBL/GenBank/DDBJ databases">
        <authorList>
            <person name="Hitch T.C.A."/>
            <person name="Wylensek D."/>
            <person name="Clavel T."/>
        </authorList>
    </citation>
    <scope>NUCLEOTIDE SEQUENCE [LARGE SCALE GENOMIC DNA]</scope>
    <source>
        <strain evidence="5 6">BL-383-APC-2I</strain>
    </source>
</reference>
<gene>
    <name evidence="5" type="ORF">HF852_07955</name>
</gene>
<feature type="region of interest" description="Disordered" evidence="3">
    <location>
        <begin position="44"/>
        <end position="78"/>
    </location>
</feature>
<name>A0A0M2XAP3_9CORY</name>
<keyword evidence="1" id="KW-1003">Cell membrane</keyword>
<dbReference type="OrthoDB" id="4376250at2"/>
<keyword evidence="4" id="KW-0732">Signal</keyword>
<evidence type="ECO:0000256" key="1">
    <source>
        <dbReference type="ARBA" id="ARBA00022475"/>
    </source>
</evidence>
<dbReference type="AlphaFoldDB" id="A0A0M2XAP3"/>
<dbReference type="RefSeq" id="WP_046651430.1">
    <property type="nucleotide sequence ID" value="NZ_DYUU01000101.1"/>
</dbReference>
<evidence type="ECO:0000313" key="5">
    <source>
        <dbReference type="EMBL" id="NMF09527.1"/>
    </source>
</evidence>
<dbReference type="PROSITE" id="PS51257">
    <property type="entry name" value="PROKAR_LIPOPROTEIN"/>
    <property type="match status" value="1"/>
</dbReference>
<accession>A0A0M2XAP3</accession>
<dbReference type="GO" id="GO:0016020">
    <property type="term" value="C:membrane"/>
    <property type="evidence" value="ECO:0007669"/>
    <property type="project" value="InterPro"/>
</dbReference>
<keyword evidence="2" id="KW-0472">Membrane</keyword>
<comment type="caution">
    <text evidence="5">The sequence shown here is derived from an EMBL/GenBank/DDBJ whole genome shotgun (WGS) entry which is preliminary data.</text>
</comment>
<evidence type="ECO:0000256" key="4">
    <source>
        <dbReference type="SAM" id="SignalP"/>
    </source>
</evidence>
<dbReference type="Pfam" id="PF05481">
    <property type="entry name" value="Myco_19_kDa"/>
    <property type="match status" value="1"/>
</dbReference>
<feature type="signal peptide" evidence="4">
    <location>
        <begin position="1"/>
        <end position="33"/>
    </location>
</feature>